<feature type="domain" description="Cadherin" evidence="11">
    <location>
        <begin position="802"/>
        <end position="911"/>
    </location>
</feature>
<evidence type="ECO:0000256" key="8">
    <source>
        <dbReference type="PROSITE-ProRule" id="PRU00043"/>
    </source>
</evidence>
<organism evidence="12 13">
    <name type="scientific">Tigriopus californicus</name>
    <name type="common">Marine copepod</name>
    <dbReference type="NCBI Taxonomy" id="6832"/>
    <lineage>
        <taxon>Eukaryota</taxon>
        <taxon>Metazoa</taxon>
        <taxon>Ecdysozoa</taxon>
        <taxon>Arthropoda</taxon>
        <taxon>Crustacea</taxon>
        <taxon>Multicrustacea</taxon>
        <taxon>Hexanauplia</taxon>
        <taxon>Copepoda</taxon>
        <taxon>Harpacticoida</taxon>
        <taxon>Harpacticidae</taxon>
        <taxon>Tigriopus</taxon>
    </lineage>
</organism>
<feature type="compositionally biased region" description="Basic and acidic residues" evidence="9">
    <location>
        <begin position="1842"/>
        <end position="1854"/>
    </location>
</feature>
<keyword evidence="5 8" id="KW-0106">Calcium</keyword>
<dbReference type="GO" id="GO:0044331">
    <property type="term" value="P:cell-cell adhesion mediated by cadherin"/>
    <property type="evidence" value="ECO:0007669"/>
    <property type="project" value="TreeGrafter"/>
</dbReference>
<feature type="domain" description="Cadherin" evidence="11">
    <location>
        <begin position="693"/>
        <end position="801"/>
    </location>
</feature>
<keyword evidence="7 10" id="KW-0472">Membrane</keyword>
<evidence type="ECO:0000256" key="6">
    <source>
        <dbReference type="ARBA" id="ARBA00022989"/>
    </source>
</evidence>
<dbReference type="GO" id="GO:0016477">
    <property type="term" value="P:cell migration"/>
    <property type="evidence" value="ECO:0007669"/>
    <property type="project" value="TreeGrafter"/>
</dbReference>
<dbReference type="PRINTS" id="PR00205">
    <property type="entry name" value="CADHERIN"/>
</dbReference>
<feature type="compositionally biased region" description="Basic residues" evidence="9">
    <location>
        <begin position="2052"/>
        <end position="2069"/>
    </location>
</feature>
<dbReference type="Proteomes" id="UP000318571">
    <property type="component" value="Chromosome 12"/>
</dbReference>
<feature type="domain" description="Cadherin" evidence="11">
    <location>
        <begin position="125"/>
        <end position="236"/>
    </location>
</feature>
<dbReference type="FunFam" id="2.60.40.60:FF:000104">
    <property type="entry name" value="cadherin-23 isoform X1"/>
    <property type="match status" value="1"/>
</dbReference>
<feature type="transmembrane region" description="Helical" evidence="10">
    <location>
        <begin position="1690"/>
        <end position="1713"/>
    </location>
</feature>
<dbReference type="GO" id="GO:0007156">
    <property type="term" value="P:homophilic cell adhesion via plasma membrane adhesion molecules"/>
    <property type="evidence" value="ECO:0007669"/>
    <property type="project" value="InterPro"/>
</dbReference>
<dbReference type="PANTHER" id="PTHR24027:SF422">
    <property type="entry name" value="CADHERIN DOMAIN-CONTAINING PROTEIN"/>
    <property type="match status" value="1"/>
</dbReference>
<evidence type="ECO:0000256" key="4">
    <source>
        <dbReference type="ARBA" id="ARBA00022737"/>
    </source>
</evidence>
<feature type="compositionally biased region" description="Basic residues" evidence="9">
    <location>
        <begin position="1907"/>
        <end position="1918"/>
    </location>
</feature>
<feature type="domain" description="Cadherin" evidence="11">
    <location>
        <begin position="1333"/>
        <end position="1457"/>
    </location>
</feature>
<dbReference type="PANTHER" id="PTHR24027">
    <property type="entry name" value="CADHERIN-23"/>
    <property type="match status" value="1"/>
</dbReference>
<evidence type="ECO:0000256" key="9">
    <source>
        <dbReference type="SAM" id="MobiDB-lite"/>
    </source>
</evidence>
<dbReference type="InterPro" id="IPR002126">
    <property type="entry name" value="Cadherin-like_dom"/>
</dbReference>
<reference evidence="12 13" key="1">
    <citation type="journal article" date="2018" name="Nat. Ecol. Evol.">
        <title>Genomic signatures of mitonuclear coevolution across populations of Tigriopus californicus.</title>
        <authorList>
            <person name="Barreto F.S."/>
            <person name="Watson E.T."/>
            <person name="Lima T.G."/>
            <person name="Willett C.S."/>
            <person name="Edmands S."/>
            <person name="Li W."/>
            <person name="Burton R.S."/>
        </authorList>
    </citation>
    <scope>NUCLEOTIDE SEQUENCE [LARGE SCALE GENOMIC DNA]</scope>
    <source>
        <strain evidence="12 13">San Diego</strain>
    </source>
</reference>
<feature type="domain" description="Cadherin" evidence="11">
    <location>
        <begin position="466"/>
        <end position="573"/>
    </location>
</feature>
<dbReference type="PROSITE" id="PS50268">
    <property type="entry name" value="CADHERIN_2"/>
    <property type="match status" value="10"/>
</dbReference>
<keyword evidence="6 10" id="KW-1133">Transmembrane helix</keyword>
<dbReference type="PROSITE" id="PS00232">
    <property type="entry name" value="CADHERIN_1"/>
    <property type="match status" value="6"/>
</dbReference>
<evidence type="ECO:0000313" key="12">
    <source>
        <dbReference type="EMBL" id="TRY81168.1"/>
    </source>
</evidence>
<feature type="compositionally biased region" description="Polar residues" evidence="9">
    <location>
        <begin position="2028"/>
        <end position="2042"/>
    </location>
</feature>
<dbReference type="GO" id="GO:0000902">
    <property type="term" value="P:cell morphogenesis"/>
    <property type="evidence" value="ECO:0007669"/>
    <property type="project" value="TreeGrafter"/>
</dbReference>
<dbReference type="SUPFAM" id="SSF49313">
    <property type="entry name" value="Cadherin-like"/>
    <property type="match status" value="10"/>
</dbReference>
<evidence type="ECO:0000256" key="10">
    <source>
        <dbReference type="SAM" id="Phobius"/>
    </source>
</evidence>
<feature type="compositionally biased region" description="Low complexity" evidence="9">
    <location>
        <begin position="2109"/>
        <end position="2126"/>
    </location>
</feature>
<comment type="caution">
    <text evidence="12">The sequence shown here is derived from an EMBL/GenBank/DDBJ whole genome shotgun (WGS) entry which is preliminary data.</text>
</comment>
<feature type="compositionally biased region" description="Low complexity" evidence="9">
    <location>
        <begin position="1817"/>
        <end position="1828"/>
    </location>
</feature>
<feature type="domain" description="Cadherin" evidence="11">
    <location>
        <begin position="237"/>
        <end position="351"/>
    </location>
</feature>
<dbReference type="OMA" id="NCAVGTE"/>
<proteinExistence type="predicted"/>
<feature type="compositionally biased region" description="Basic and acidic residues" evidence="9">
    <location>
        <begin position="1795"/>
        <end position="1808"/>
    </location>
</feature>
<dbReference type="SMART" id="SM00112">
    <property type="entry name" value="CA"/>
    <property type="match status" value="11"/>
</dbReference>
<evidence type="ECO:0000256" key="1">
    <source>
        <dbReference type="ARBA" id="ARBA00004167"/>
    </source>
</evidence>
<feature type="compositionally biased region" description="Polar residues" evidence="9">
    <location>
        <begin position="1919"/>
        <end position="1937"/>
    </location>
</feature>
<protein>
    <recommendedName>
        <fullName evidence="11">Cadherin domain-containing protein</fullName>
    </recommendedName>
</protein>
<evidence type="ECO:0000256" key="2">
    <source>
        <dbReference type="ARBA" id="ARBA00022692"/>
    </source>
</evidence>
<dbReference type="EMBL" id="VCGU01000001">
    <property type="protein sequence ID" value="TRY81168.1"/>
    <property type="molecule type" value="Genomic_DNA"/>
</dbReference>
<evidence type="ECO:0000259" key="11">
    <source>
        <dbReference type="PROSITE" id="PS50268"/>
    </source>
</evidence>
<keyword evidence="4" id="KW-0677">Repeat</keyword>
<dbReference type="InterPro" id="IPR020894">
    <property type="entry name" value="Cadherin_CS"/>
</dbReference>
<accession>A0A553PU07</accession>
<dbReference type="GO" id="GO:0016339">
    <property type="term" value="P:calcium-dependent cell-cell adhesion via plasma membrane cell adhesion molecules"/>
    <property type="evidence" value="ECO:0007669"/>
    <property type="project" value="TreeGrafter"/>
</dbReference>
<gene>
    <name evidence="12" type="ORF">TCAL_09282</name>
</gene>
<feature type="region of interest" description="Disordered" evidence="9">
    <location>
        <begin position="1899"/>
        <end position="1945"/>
    </location>
</feature>
<dbReference type="STRING" id="6832.A0A553PU07"/>
<dbReference type="GO" id="GO:0034332">
    <property type="term" value="P:adherens junction organization"/>
    <property type="evidence" value="ECO:0007669"/>
    <property type="project" value="TreeGrafter"/>
</dbReference>
<evidence type="ECO:0000256" key="7">
    <source>
        <dbReference type="ARBA" id="ARBA00023136"/>
    </source>
</evidence>
<feature type="region of interest" description="Disordered" evidence="9">
    <location>
        <begin position="2107"/>
        <end position="2128"/>
    </location>
</feature>
<dbReference type="GO" id="GO:0005912">
    <property type="term" value="C:adherens junction"/>
    <property type="evidence" value="ECO:0007669"/>
    <property type="project" value="TreeGrafter"/>
</dbReference>
<comment type="subcellular location">
    <subcellularLocation>
        <location evidence="1">Membrane</location>
        <topology evidence="1">Single-pass membrane protein</topology>
    </subcellularLocation>
</comment>
<dbReference type="Pfam" id="PF00028">
    <property type="entry name" value="Cadherin"/>
    <property type="match status" value="6"/>
</dbReference>
<dbReference type="GO" id="GO:0016342">
    <property type="term" value="C:catenin complex"/>
    <property type="evidence" value="ECO:0007669"/>
    <property type="project" value="TreeGrafter"/>
</dbReference>
<dbReference type="InterPro" id="IPR015919">
    <property type="entry name" value="Cadherin-like_sf"/>
</dbReference>
<feature type="domain" description="Cadherin" evidence="11">
    <location>
        <begin position="1460"/>
        <end position="1579"/>
    </location>
</feature>
<feature type="domain" description="Cadherin" evidence="11">
    <location>
        <begin position="924"/>
        <end position="1042"/>
    </location>
</feature>
<evidence type="ECO:0000256" key="5">
    <source>
        <dbReference type="ARBA" id="ARBA00022837"/>
    </source>
</evidence>
<keyword evidence="3" id="KW-0732">Signal</keyword>
<dbReference type="GO" id="GO:0007043">
    <property type="term" value="P:cell-cell junction assembly"/>
    <property type="evidence" value="ECO:0007669"/>
    <property type="project" value="TreeGrafter"/>
</dbReference>
<feature type="domain" description="Cadherin" evidence="11">
    <location>
        <begin position="352"/>
        <end position="464"/>
    </location>
</feature>
<keyword evidence="13" id="KW-1185">Reference proteome</keyword>
<feature type="domain" description="Cadherin" evidence="11">
    <location>
        <begin position="1043"/>
        <end position="1147"/>
    </location>
</feature>
<dbReference type="GO" id="GO:0045296">
    <property type="term" value="F:cadherin binding"/>
    <property type="evidence" value="ECO:0007669"/>
    <property type="project" value="TreeGrafter"/>
</dbReference>
<dbReference type="GO" id="GO:0008013">
    <property type="term" value="F:beta-catenin binding"/>
    <property type="evidence" value="ECO:0007669"/>
    <property type="project" value="TreeGrafter"/>
</dbReference>
<keyword evidence="2 10" id="KW-0812">Transmembrane</keyword>
<dbReference type="InterPro" id="IPR039808">
    <property type="entry name" value="Cadherin"/>
</dbReference>
<dbReference type="Gene3D" id="2.60.40.60">
    <property type="entry name" value="Cadherins"/>
    <property type="match status" value="11"/>
</dbReference>
<sequence length="2154" mass="239815">MDEAFKSPAACQFRGQRGKAGKFARVAENATLGTEIFRVSVFPRQRFNVQALDGSRSDGYFTFREIDRRTVALILHQSLEDLVDQSAPISALQFRLSCRGRSGPTDYLPVTVYIDDINDNRPEFIGTPYNVSLDESATPGLTVFRGISALDRDKPGTANAAITYSIVSGNSDRKFSLEGRNSVKTVLVLRKALDFDAGERQFILTIRAQDNGNPPMSSETELIINVNDSDDLGPKFTERKYKTTIQEDFPIKGHQIQRLLQFSPPLHASDQDIGMKSPLHYSILKGNQDDYFSIDPATGLLYQTKEIDADVLPENVLKLEIEAKQTDNPLKSDIAIVEITIEDINDNAPKFAIEEYNMTIVENLPDGFEIMSFQATDADKGSNAQFIYTLKDPSESFEIGTTTGTLSLKNPRILDFEAREFIELEVGTRELVPNVAPVGRNASKSESVKIKINIEDENDNPPTFHPSSLFTFSIPSTIGPNERVGDINVSDNDSGLNGQVKILLLNHTDLFQINQDTGRIRTLASGPALSQNKYMLTIKATDQAENAAKRFSTLGKVHIYIEAPKVPRSLPIEEGDDQKGGEEIPIHFPLGLQEFEVKRNGKKGTTIGKVDILNPNNVELHWVMRHRYRNGVPFGIDRRNGKIGLVKDIGSNALDTYFLKVSAETPEKDRFITEIKLSITEPEEKIITKIPFIPPMYNFTVKENLPGALIANLTELTALVKRNSTGNPSHKDFTISNDDQDVKNKFSVTDSGLLYTKDALDREDTAVFELSIDLGRGILRSKDQFKIHIEVEDDNDNSPAFDRHIYQGSIEKSAAPGTPVNLGNVVKVTDPDLNDRIQLQLLGKGSNIFRLDPLSGNVFLSSQEVLANMLKTERLEKLYLRIRASDSLDHITESQLVVHLLDTKADQPPEVRGLAIINSRFVELKEKDHLLVNEDTPPGTQLARVMATDESSSVKDFRLEFVILEEIVSDIGTSKIANASSEHLNIAHFEIAKDSGDIVLKRKLSPTLEYSLNITVRDENEMETLTIVIISVKDINDHKPRFSNQNYAFEIIEGDYVDKKIGEVISKDDDIGINGKLTYELKSASVLPFWIDKQNGSLYANGSLHHQANDSYLFEVVATDGSLAEPMAAKVNVTVKVLEVNDHEPEFIGFETMKLVSVAKLAELGLNVTKSKHMPYYESPIANDLQRGDLLTKINASDKDGQEVQFRLVNNHGFLKISDSGSLLVEKDTFVETDVEIFVQIKDKADLPKSSIALLVLKIQSPSTPSTTSTSKPSSTMRMEIAPSTTQELVTTMIPVTLEDVSEVKDYEEAPRRQEPRKISLSQPFIQESRLFASSSETVEVYENLKTPHPILDLNDYLTEDLSTVQLALQGSDSGQFILDQATGQVFIANPPDRELKDHYNFTIQAYIPAPNSGDKKVPVLFYTLYINDHKNKENLVEDELNVVVTILDVNDNRPEFLTNADPMIISLDADIDSGSMLAKIEAWDADLGLNAEIRYSLVGSNEFFRIQPETGDLELAASVLREAGKSFEMKVEAKDSRGERIGLYSSIGLIVHVLNPSYQVHLILENKVQDVLLDMPNITQTLTSLSGFEVLSHSVTLHEEDSLLIQPELEKTDLFVYATDSNHLVNTDRIVRSLTNQLSTTRQQLSNHGLLELRAGSFVLSPDAKSPFNQINQSHGHHHRQGALGTWEVTLLIMACAIFLGGLIALVTVCSIRYKRGIKAYPAPLAIPLPFNTMDAPPPPPQIIAHGPPSMGAVVPGPSILHHGEPRRQSVKSNSYRSHHTHMESSEDTSDTCLDDHMDMRSPDHHQSHNFLLGFRSRSNSHKNSSSTPKESKKWHKRSRSWKESLSKEDSSKDSGISRGGALEDESEDCCDCRNSIASSCDSCSECLLDSRHNTYSHFSRSPSHLSHRRQTRRHKSASPSRKSWTSNGPNSQDLTGTPKIRSRSVGNGLKDDCVDCQRRSHQQSPCHCCSHCGDANYWDRSRNEPLSKSTRSTKWEVYHDWGRDSAEASLERNLERRKRATFDPNLESSTRAAASSTNKAHSWRGDHPMKHGHYFHHEHKHHHAHNPHPHEGRHQHPSASQQPISMPFRTTYSYGEDVGGPSMKGGSALSITSSSPIKSHSSSSPVANGIKLVGLAQSSPRIMDKPLQSANL</sequence>
<feature type="region of interest" description="Disordered" evidence="9">
    <location>
        <begin position="1750"/>
        <end position="1868"/>
    </location>
</feature>
<name>A0A553PU07_TIGCA</name>
<feature type="region of interest" description="Disordered" evidence="9">
    <location>
        <begin position="2023"/>
        <end position="2087"/>
    </location>
</feature>
<evidence type="ECO:0000256" key="3">
    <source>
        <dbReference type="ARBA" id="ARBA00022729"/>
    </source>
</evidence>
<evidence type="ECO:0000313" key="13">
    <source>
        <dbReference type="Proteomes" id="UP000318571"/>
    </source>
</evidence>
<dbReference type="GO" id="GO:0005509">
    <property type="term" value="F:calcium ion binding"/>
    <property type="evidence" value="ECO:0007669"/>
    <property type="project" value="UniProtKB-UniRule"/>
</dbReference>
<dbReference type="CDD" id="cd11304">
    <property type="entry name" value="Cadherin_repeat"/>
    <property type="match status" value="10"/>
</dbReference>